<proteinExistence type="inferred from homology"/>
<feature type="active site" evidence="12">
    <location>
        <position position="301"/>
    </location>
</feature>
<feature type="domain" description="Peptidase A1" evidence="16">
    <location>
        <begin position="98"/>
        <end position="413"/>
    </location>
</feature>
<comment type="similarity">
    <text evidence="3 14">Belongs to the peptidase A1 family.</text>
</comment>
<evidence type="ECO:0000256" key="6">
    <source>
        <dbReference type="ARBA" id="ARBA00022670"/>
    </source>
</evidence>
<keyword evidence="8 14" id="KW-0064">Aspartyl protease</keyword>
<dbReference type="InterPro" id="IPR033876">
    <property type="entry name" value="SAP-like"/>
</dbReference>
<evidence type="ECO:0000256" key="10">
    <source>
        <dbReference type="ARBA" id="ARBA00023145"/>
    </source>
</evidence>
<evidence type="ECO:0000259" key="16">
    <source>
        <dbReference type="PROSITE" id="PS51767"/>
    </source>
</evidence>
<dbReference type="STRING" id="984485.A0A1E4RDM5"/>
<reference evidence="18" key="1">
    <citation type="submission" date="2016-05" db="EMBL/GenBank/DDBJ databases">
        <title>Comparative genomics of biotechnologically important yeasts.</title>
        <authorList>
            <consortium name="DOE Joint Genome Institute"/>
            <person name="Riley R."/>
            <person name="Haridas S."/>
            <person name="Wolfe K.H."/>
            <person name="Lopes M.R."/>
            <person name="Hittinger C.T."/>
            <person name="Goker M."/>
            <person name="Salamov A."/>
            <person name="Wisecaver J."/>
            <person name="Long T.M."/>
            <person name="Aerts A.L."/>
            <person name="Barry K."/>
            <person name="Choi C."/>
            <person name="Clum A."/>
            <person name="Coughlan A.Y."/>
            <person name="Deshpande S."/>
            <person name="Douglass A.P."/>
            <person name="Hanson S.J."/>
            <person name="Klenk H.-P."/>
            <person name="Labutti K."/>
            <person name="Lapidus A."/>
            <person name="Lindquist E."/>
            <person name="Lipzen A."/>
            <person name="Meier-Kolthoff J.P."/>
            <person name="Ohm R.A."/>
            <person name="Otillar R.P."/>
            <person name="Pangilinan J."/>
            <person name="Peng Y."/>
            <person name="Rokas A."/>
            <person name="Rosa C.A."/>
            <person name="Scheuner C."/>
            <person name="Sibirny A.A."/>
            <person name="Slot J.C."/>
            <person name="Stielow J.B."/>
            <person name="Sun H."/>
            <person name="Kurtzman C.P."/>
            <person name="Blackwell M."/>
            <person name="Grigoriev I.V."/>
            <person name="Jeffries T.W."/>
        </authorList>
    </citation>
    <scope>NUCLEOTIDE SEQUENCE [LARGE SCALE GENOMIC DNA]</scope>
    <source>
        <strain evidence="18">NRRL Y-1933</strain>
    </source>
</reference>
<keyword evidence="5" id="KW-0964">Secreted</keyword>
<keyword evidence="11 13" id="KW-1015">Disulfide bond</keyword>
<evidence type="ECO:0000256" key="11">
    <source>
        <dbReference type="ARBA" id="ARBA00023157"/>
    </source>
</evidence>
<evidence type="ECO:0000256" key="4">
    <source>
        <dbReference type="ARBA" id="ARBA00013207"/>
    </source>
</evidence>
<dbReference type="GO" id="GO:0004190">
    <property type="term" value="F:aspartic-type endopeptidase activity"/>
    <property type="evidence" value="ECO:0007669"/>
    <property type="project" value="UniProtKB-KW"/>
</dbReference>
<dbReference type="PROSITE" id="PS51767">
    <property type="entry name" value="PEPTIDASE_A1"/>
    <property type="match status" value="1"/>
</dbReference>
<feature type="chain" id="PRO_5009162220" description="candidapepsin" evidence="15">
    <location>
        <begin position="28"/>
        <end position="426"/>
    </location>
</feature>
<dbReference type="CDD" id="cd05474">
    <property type="entry name" value="SAP_like"/>
    <property type="match status" value="1"/>
</dbReference>
<evidence type="ECO:0000256" key="15">
    <source>
        <dbReference type="SAM" id="SignalP"/>
    </source>
</evidence>
<evidence type="ECO:0000256" key="9">
    <source>
        <dbReference type="ARBA" id="ARBA00022801"/>
    </source>
</evidence>
<comment type="catalytic activity">
    <reaction evidence="1">
        <text>Preferential cleavage at the carboxyl of hydrophobic amino acids, but fails to cleave 15-Leu-|-Tyr-16, 16-Tyr-|-Leu-17 and 24-Phe-|-Phe-25 of insulin B chain. Activates trypsinogen, and degrades keratin.</text>
        <dbReference type="EC" id="3.4.23.24"/>
    </reaction>
</comment>
<dbReference type="InterPro" id="IPR021109">
    <property type="entry name" value="Peptidase_aspartic_dom_sf"/>
</dbReference>
<name>A0A1E4RDM5_9ASCO</name>
<dbReference type="AlphaFoldDB" id="A0A1E4RDM5"/>
<feature type="disulfide bond" evidence="13">
    <location>
        <begin position="338"/>
        <end position="378"/>
    </location>
</feature>
<dbReference type="SUPFAM" id="SSF50630">
    <property type="entry name" value="Acid proteases"/>
    <property type="match status" value="1"/>
</dbReference>
<accession>A0A1E4RDM5</accession>
<dbReference type="RefSeq" id="XP_020074417.1">
    <property type="nucleotide sequence ID" value="XM_020222357.1"/>
</dbReference>
<dbReference type="Pfam" id="PF00026">
    <property type="entry name" value="Asp"/>
    <property type="match status" value="1"/>
</dbReference>
<dbReference type="InterPro" id="IPR001969">
    <property type="entry name" value="Aspartic_peptidase_AS"/>
</dbReference>
<evidence type="ECO:0000256" key="3">
    <source>
        <dbReference type="ARBA" id="ARBA00007447"/>
    </source>
</evidence>
<evidence type="ECO:0000256" key="8">
    <source>
        <dbReference type="ARBA" id="ARBA00022750"/>
    </source>
</evidence>
<dbReference type="PANTHER" id="PTHR47966:SF65">
    <property type="entry name" value="ASPARTIC-TYPE ENDOPEPTIDASE"/>
    <property type="match status" value="1"/>
</dbReference>
<evidence type="ECO:0000256" key="14">
    <source>
        <dbReference type="RuleBase" id="RU000454"/>
    </source>
</evidence>
<evidence type="ECO:0000256" key="12">
    <source>
        <dbReference type="PIRSR" id="PIRSR601461-1"/>
    </source>
</evidence>
<dbReference type="GO" id="GO:0006508">
    <property type="term" value="P:proteolysis"/>
    <property type="evidence" value="ECO:0007669"/>
    <property type="project" value="UniProtKB-KW"/>
</dbReference>
<dbReference type="Proteomes" id="UP000095085">
    <property type="component" value="Unassembled WGS sequence"/>
</dbReference>
<dbReference type="InterPro" id="IPR033121">
    <property type="entry name" value="PEPTIDASE_A1"/>
</dbReference>
<dbReference type="GeneID" id="30996906"/>
<evidence type="ECO:0000313" key="17">
    <source>
        <dbReference type="EMBL" id="ODV65350.1"/>
    </source>
</evidence>
<dbReference type="GO" id="GO:0005576">
    <property type="term" value="C:extracellular region"/>
    <property type="evidence" value="ECO:0007669"/>
    <property type="project" value="UniProtKB-SubCell"/>
</dbReference>
<dbReference type="InterPro" id="IPR001461">
    <property type="entry name" value="Aspartic_peptidase_A1"/>
</dbReference>
<dbReference type="PANTHER" id="PTHR47966">
    <property type="entry name" value="BETA-SITE APP-CLEAVING ENZYME, ISOFORM A-RELATED"/>
    <property type="match status" value="1"/>
</dbReference>
<evidence type="ECO:0000256" key="5">
    <source>
        <dbReference type="ARBA" id="ARBA00022525"/>
    </source>
</evidence>
<dbReference type="OrthoDB" id="771136at2759"/>
<evidence type="ECO:0000256" key="13">
    <source>
        <dbReference type="PIRSR" id="PIRSR601461-2"/>
    </source>
</evidence>
<gene>
    <name evidence="17" type="ORF">HYPBUDRAFT_158240</name>
</gene>
<dbReference type="Gene3D" id="2.40.70.10">
    <property type="entry name" value="Acid Proteases"/>
    <property type="match status" value="2"/>
</dbReference>
<keyword evidence="6 14" id="KW-0645">Protease</keyword>
<sequence>MFFSKLSSQALYFFVSTYLLAASGVDALAISDHSIGVEKRLATPLKIDFNVPRDDFILVNGTDGLEFFNVKDETRTKIEFHADKRSVLAPLHNEGIYYSTDIYVGSNRQHLEVEVDTGSSDLWIPASNDKCNSCNEYGSFNPTESNTFKNLSEPFHIWYEDKSSALGTFVTDDLAFSSDGSPTIDALQFALASHTSQNRGILGIGIEQQEFASSEYPNTPFALANQGIIDKASYSIYLNSQDATTGTILFGGIDTDKFDGDLVKLPYTEEVNNRVAQYVQLNSVQYEDGSTLSINSPVVLDSGTTFTYLPKDSFEAIGDKLGGQLEGASNNLHYLIDCDFRNKEGHLTFEFSGISIKVPYSDLVANLYDSNNQFTGQCALAIFNFNDINILGDNFLRHAYVYYDLQDKYVAIQQVKYSSSSNIDSA</sequence>
<dbReference type="PROSITE" id="PS00141">
    <property type="entry name" value="ASP_PROTEASE"/>
    <property type="match status" value="1"/>
</dbReference>
<keyword evidence="9 14" id="KW-0378">Hydrolase</keyword>
<evidence type="ECO:0000256" key="7">
    <source>
        <dbReference type="ARBA" id="ARBA00022729"/>
    </source>
</evidence>
<keyword evidence="18" id="KW-1185">Reference proteome</keyword>
<dbReference type="PRINTS" id="PR00792">
    <property type="entry name" value="PEPSIN"/>
</dbReference>
<dbReference type="FunFam" id="2.40.70.10:FF:000011">
    <property type="entry name" value="Aspartic protease"/>
    <property type="match status" value="1"/>
</dbReference>
<feature type="signal peptide" evidence="15">
    <location>
        <begin position="1"/>
        <end position="27"/>
    </location>
</feature>
<protein>
    <recommendedName>
        <fullName evidence="4">candidapepsin</fullName>
        <ecNumber evidence="4">3.4.23.24</ecNumber>
    </recommendedName>
</protein>
<evidence type="ECO:0000256" key="2">
    <source>
        <dbReference type="ARBA" id="ARBA00004613"/>
    </source>
</evidence>
<comment type="subcellular location">
    <subcellularLocation>
        <location evidence="2">Secreted</location>
    </subcellularLocation>
</comment>
<dbReference type="EMBL" id="KV454544">
    <property type="protein sequence ID" value="ODV65350.1"/>
    <property type="molecule type" value="Genomic_DNA"/>
</dbReference>
<evidence type="ECO:0000256" key="1">
    <source>
        <dbReference type="ARBA" id="ARBA00001675"/>
    </source>
</evidence>
<feature type="active site" evidence="12">
    <location>
        <position position="116"/>
    </location>
</feature>
<dbReference type="EC" id="3.4.23.24" evidence="4"/>
<organism evidence="17 18">
    <name type="scientific">Hyphopichia burtonii NRRL Y-1933</name>
    <dbReference type="NCBI Taxonomy" id="984485"/>
    <lineage>
        <taxon>Eukaryota</taxon>
        <taxon>Fungi</taxon>
        <taxon>Dikarya</taxon>
        <taxon>Ascomycota</taxon>
        <taxon>Saccharomycotina</taxon>
        <taxon>Pichiomycetes</taxon>
        <taxon>Debaryomycetaceae</taxon>
        <taxon>Hyphopichia</taxon>
    </lineage>
</organism>
<evidence type="ECO:0000313" key="18">
    <source>
        <dbReference type="Proteomes" id="UP000095085"/>
    </source>
</evidence>
<keyword evidence="7 15" id="KW-0732">Signal</keyword>
<keyword evidence="10" id="KW-0865">Zymogen</keyword>